<dbReference type="SMART" id="SM00271">
    <property type="entry name" value="DnaJ"/>
    <property type="match status" value="1"/>
</dbReference>
<dbReference type="SUPFAM" id="SSF46565">
    <property type="entry name" value="Chaperone J-domain"/>
    <property type="match status" value="1"/>
</dbReference>
<dbReference type="Pfam" id="PF00226">
    <property type="entry name" value="DnaJ"/>
    <property type="match status" value="1"/>
</dbReference>
<protein>
    <recommendedName>
        <fullName evidence="6">J domain-containing protein</fullName>
    </recommendedName>
</protein>
<proteinExistence type="predicted"/>
<dbReference type="PANTHER" id="PTHR44825">
    <property type="match status" value="1"/>
</dbReference>
<reference evidence="4 5" key="1">
    <citation type="submission" date="2017-06" db="EMBL/GenBank/DDBJ databases">
        <title>A platform for efficient transgenesis in Macrostomum lignano, a flatworm model organism for stem cell research.</title>
        <authorList>
            <person name="Berezikov E."/>
        </authorList>
    </citation>
    <scope>NUCLEOTIDE SEQUENCE [LARGE SCALE GENOMIC DNA]</scope>
    <source>
        <strain evidence="4">DV1</strain>
        <tissue evidence="4">Whole organism</tissue>
    </source>
</reference>
<dbReference type="PRINTS" id="PR00625">
    <property type="entry name" value="JDOMAIN"/>
</dbReference>
<dbReference type="InterPro" id="IPR016197">
    <property type="entry name" value="Chromo-like_dom_sf"/>
</dbReference>
<keyword evidence="5" id="KW-1185">Reference proteome</keyword>
<dbReference type="SUPFAM" id="SSF54160">
    <property type="entry name" value="Chromo domain-like"/>
    <property type="match status" value="1"/>
</dbReference>
<evidence type="ECO:0000256" key="1">
    <source>
        <dbReference type="SAM" id="MobiDB-lite"/>
    </source>
</evidence>
<dbReference type="CDD" id="cd00024">
    <property type="entry name" value="CD_CSD"/>
    <property type="match status" value="1"/>
</dbReference>
<dbReference type="PROSITE" id="PS50013">
    <property type="entry name" value="CHROMO_2"/>
    <property type="match status" value="1"/>
</dbReference>
<organism evidence="4 5">
    <name type="scientific">Macrostomum lignano</name>
    <dbReference type="NCBI Taxonomy" id="282301"/>
    <lineage>
        <taxon>Eukaryota</taxon>
        <taxon>Metazoa</taxon>
        <taxon>Spiralia</taxon>
        <taxon>Lophotrochozoa</taxon>
        <taxon>Platyhelminthes</taxon>
        <taxon>Rhabditophora</taxon>
        <taxon>Macrostomorpha</taxon>
        <taxon>Macrostomida</taxon>
        <taxon>Macrostomidae</taxon>
        <taxon>Macrostomum</taxon>
    </lineage>
</organism>
<feature type="domain" description="J" evidence="3">
    <location>
        <begin position="3"/>
        <end position="67"/>
    </location>
</feature>
<dbReference type="PROSITE" id="PS50076">
    <property type="entry name" value="DNAJ_2"/>
    <property type="match status" value="1"/>
</dbReference>
<dbReference type="Gene3D" id="2.40.50.40">
    <property type="match status" value="1"/>
</dbReference>
<feature type="compositionally biased region" description="Acidic residues" evidence="1">
    <location>
        <begin position="128"/>
        <end position="149"/>
    </location>
</feature>
<feature type="compositionally biased region" description="Basic and acidic residues" evidence="1">
    <location>
        <begin position="104"/>
        <end position="127"/>
    </location>
</feature>
<sequence>MADLYECLGVQLWASAAQIRKAFYGRARELHPDKSATEETRKRFQECEEAYRILSCPFLRKLYDIFGNAVRDRDEMLRLAEGMLEDEDMPDDLREEIERLQESDRLAEEAYEREQARRDEEHVKMEASEEASDDEQDEEMNEASETLPEEYEVEKVLGVRVTERGAEYLLQWAGVEELETSWEAEEDCAGCRNLIEEYLQRAYRLQTRPCRPVTVAELENVGPSRKKLHQAMRKGDPWGIFEVLLALKGKCATASVDFKEFGPELMLQILGYLERDGRKYPGHGVRRWSRQACQAVYMSVMVVFPLFDLRRQGLVLGALRRLWDSCSD</sequence>
<name>A0A267GE31_9PLAT</name>
<dbReference type="InterPro" id="IPR000953">
    <property type="entry name" value="Chromo/chromo_shadow_dom"/>
</dbReference>
<dbReference type="InterPro" id="IPR023780">
    <property type="entry name" value="Chromo_domain"/>
</dbReference>
<evidence type="ECO:0000259" key="2">
    <source>
        <dbReference type="PROSITE" id="PS50013"/>
    </source>
</evidence>
<dbReference type="SMART" id="SM00298">
    <property type="entry name" value="CHROMO"/>
    <property type="match status" value="1"/>
</dbReference>
<evidence type="ECO:0000259" key="3">
    <source>
        <dbReference type="PROSITE" id="PS50076"/>
    </source>
</evidence>
<dbReference type="InterPro" id="IPR036869">
    <property type="entry name" value="J_dom_sf"/>
</dbReference>
<dbReference type="AlphaFoldDB" id="A0A267GE31"/>
<dbReference type="Proteomes" id="UP000215902">
    <property type="component" value="Unassembled WGS sequence"/>
</dbReference>
<evidence type="ECO:0000313" key="4">
    <source>
        <dbReference type="EMBL" id="PAA83624.1"/>
    </source>
</evidence>
<accession>A0A267GE31</accession>
<dbReference type="OrthoDB" id="66964at2759"/>
<dbReference type="EMBL" id="NIVC01000412">
    <property type="protein sequence ID" value="PAA83624.1"/>
    <property type="molecule type" value="Genomic_DNA"/>
</dbReference>
<feature type="region of interest" description="Disordered" evidence="1">
    <location>
        <begin position="104"/>
        <end position="149"/>
    </location>
</feature>
<gene>
    <name evidence="4" type="ORF">BOX15_Mlig001265g8</name>
</gene>
<dbReference type="InterPro" id="IPR052763">
    <property type="entry name" value="DnaJ_C4"/>
</dbReference>
<dbReference type="InterPro" id="IPR001623">
    <property type="entry name" value="DnaJ_domain"/>
</dbReference>
<dbReference type="CDD" id="cd06257">
    <property type="entry name" value="DnaJ"/>
    <property type="match status" value="1"/>
</dbReference>
<feature type="domain" description="Chromo" evidence="2">
    <location>
        <begin position="151"/>
        <end position="210"/>
    </location>
</feature>
<dbReference type="STRING" id="282301.A0A267GE31"/>
<dbReference type="PANTHER" id="PTHR44825:SF1">
    <property type="entry name" value="DNAJ HOMOLOG SUBFAMILY C MEMBER 4"/>
    <property type="match status" value="1"/>
</dbReference>
<dbReference type="Pfam" id="PF00385">
    <property type="entry name" value="Chromo"/>
    <property type="match status" value="1"/>
</dbReference>
<evidence type="ECO:0008006" key="6">
    <source>
        <dbReference type="Google" id="ProtNLM"/>
    </source>
</evidence>
<dbReference type="Gene3D" id="1.10.287.110">
    <property type="entry name" value="DnaJ domain"/>
    <property type="match status" value="1"/>
</dbReference>
<comment type="caution">
    <text evidence="4">The sequence shown here is derived from an EMBL/GenBank/DDBJ whole genome shotgun (WGS) entry which is preliminary data.</text>
</comment>
<evidence type="ECO:0000313" key="5">
    <source>
        <dbReference type="Proteomes" id="UP000215902"/>
    </source>
</evidence>